<evidence type="ECO:0000256" key="3">
    <source>
        <dbReference type="ARBA" id="ARBA00022692"/>
    </source>
</evidence>
<reference evidence="9 10" key="1">
    <citation type="journal article" date="2024" name="Ann. Entomol. Soc. Am.">
        <title>Genomic analyses of the southern and eastern yellowjacket wasps (Hymenoptera: Vespidae) reveal evolutionary signatures of social life.</title>
        <authorList>
            <person name="Catto M.A."/>
            <person name="Caine P.B."/>
            <person name="Orr S.E."/>
            <person name="Hunt B.G."/>
            <person name="Goodisman M.A.D."/>
        </authorList>
    </citation>
    <scope>NUCLEOTIDE SEQUENCE [LARGE SCALE GENOMIC DNA]</scope>
    <source>
        <strain evidence="9">232</strain>
        <tissue evidence="9">Head and thorax</tissue>
    </source>
</reference>
<dbReference type="GO" id="GO:0007165">
    <property type="term" value="P:signal transduction"/>
    <property type="evidence" value="ECO:0007669"/>
    <property type="project" value="UniProtKB-KW"/>
</dbReference>
<dbReference type="Proteomes" id="UP001607303">
    <property type="component" value="Unassembled WGS sequence"/>
</dbReference>
<dbReference type="InterPro" id="IPR013604">
    <property type="entry name" value="7TM_chemorcpt"/>
</dbReference>
<name>A0ABD2CNW7_VESMC</name>
<evidence type="ECO:0000256" key="7">
    <source>
        <dbReference type="ARBA" id="ARBA00023224"/>
    </source>
</evidence>
<dbReference type="GO" id="GO:0005886">
    <property type="term" value="C:plasma membrane"/>
    <property type="evidence" value="ECO:0007669"/>
    <property type="project" value="UniProtKB-SubCell"/>
</dbReference>
<evidence type="ECO:0000256" key="6">
    <source>
        <dbReference type="ARBA" id="ARBA00023170"/>
    </source>
</evidence>
<gene>
    <name evidence="9" type="ORF">V1477_005160</name>
</gene>
<evidence type="ECO:0000256" key="1">
    <source>
        <dbReference type="ARBA" id="ARBA00004651"/>
    </source>
</evidence>
<organism evidence="9 10">
    <name type="scientific">Vespula maculifrons</name>
    <name type="common">Eastern yellow jacket</name>
    <name type="synonym">Wasp</name>
    <dbReference type="NCBI Taxonomy" id="7453"/>
    <lineage>
        <taxon>Eukaryota</taxon>
        <taxon>Metazoa</taxon>
        <taxon>Ecdysozoa</taxon>
        <taxon>Arthropoda</taxon>
        <taxon>Hexapoda</taxon>
        <taxon>Insecta</taxon>
        <taxon>Pterygota</taxon>
        <taxon>Neoptera</taxon>
        <taxon>Endopterygota</taxon>
        <taxon>Hymenoptera</taxon>
        <taxon>Apocrita</taxon>
        <taxon>Aculeata</taxon>
        <taxon>Vespoidea</taxon>
        <taxon>Vespidae</taxon>
        <taxon>Vespinae</taxon>
        <taxon>Vespula</taxon>
    </lineage>
</organism>
<evidence type="ECO:0000256" key="4">
    <source>
        <dbReference type="ARBA" id="ARBA00022989"/>
    </source>
</evidence>
<keyword evidence="10" id="KW-1185">Reference proteome</keyword>
<dbReference type="PANTHER" id="PTHR21143">
    <property type="entry name" value="INVERTEBRATE GUSTATORY RECEPTOR"/>
    <property type="match status" value="1"/>
</dbReference>
<keyword evidence="4 8" id="KW-1133">Transmembrane helix</keyword>
<keyword evidence="2" id="KW-1003">Cell membrane</keyword>
<sequence>MDITKLIFQSIITLLLFLQYAIKIFVVNYICDKTTKEAEHTNEIIHTFYGQTTDYEIQKEVEIFSLQMMQRPIAYSAFGLFNFNCKYICSVGIITTYIVIMIQVNNSRRES</sequence>
<comment type="caution">
    <text evidence="9">The sequence shown here is derived from an EMBL/GenBank/DDBJ whole genome shotgun (WGS) entry which is preliminary data.</text>
</comment>
<keyword evidence="5 8" id="KW-0472">Membrane</keyword>
<keyword evidence="6 9" id="KW-0675">Receptor</keyword>
<feature type="transmembrane region" description="Helical" evidence="8">
    <location>
        <begin position="73"/>
        <end position="102"/>
    </location>
</feature>
<protein>
    <submittedName>
        <fullName evidence="9">Gustatory receptor 28b</fullName>
    </submittedName>
</protein>
<comment type="subcellular location">
    <subcellularLocation>
        <location evidence="1">Cell membrane</location>
        <topology evidence="1">Multi-pass membrane protein</topology>
    </subcellularLocation>
</comment>
<evidence type="ECO:0000313" key="9">
    <source>
        <dbReference type="EMBL" id="KAL2746790.1"/>
    </source>
</evidence>
<keyword evidence="7" id="KW-0807">Transducer</keyword>
<keyword evidence="3 8" id="KW-0812">Transmembrane</keyword>
<evidence type="ECO:0000256" key="2">
    <source>
        <dbReference type="ARBA" id="ARBA00022475"/>
    </source>
</evidence>
<dbReference type="Pfam" id="PF08395">
    <property type="entry name" value="7tm_7"/>
    <property type="match status" value="1"/>
</dbReference>
<accession>A0ABD2CNW7</accession>
<dbReference type="EMBL" id="JAYRBN010000037">
    <property type="protein sequence ID" value="KAL2746790.1"/>
    <property type="molecule type" value="Genomic_DNA"/>
</dbReference>
<evidence type="ECO:0000256" key="5">
    <source>
        <dbReference type="ARBA" id="ARBA00023136"/>
    </source>
</evidence>
<evidence type="ECO:0000256" key="8">
    <source>
        <dbReference type="SAM" id="Phobius"/>
    </source>
</evidence>
<proteinExistence type="predicted"/>
<dbReference type="PANTHER" id="PTHR21143:SF133">
    <property type="entry name" value="GUSTATORY AND PHEROMONE RECEPTOR 32A-RELATED"/>
    <property type="match status" value="1"/>
</dbReference>
<dbReference type="AlphaFoldDB" id="A0ABD2CNW7"/>
<feature type="transmembrane region" description="Helical" evidence="8">
    <location>
        <begin position="6"/>
        <end position="26"/>
    </location>
</feature>
<evidence type="ECO:0000313" key="10">
    <source>
        <dbReference type="Proteomes" id="UP001607303"/>
    </source>
</evidence>